<sequence length="42" mass="5049">MRHFFLFSALFYLISHLLIISFPFIMLNCLYHSTPFSFCQVC</sequence>
<feature type="transmembrane region" description="Helical" evidence="1">
    <location>
        <begin position="6"/>
        <end position="27"/>
    </location>
</feature>
<keyword evidence="1" id="KW-0812">Transmembrane</keyword>
<dbReference type="EMBL" id="BK015967">
    <property type="protein sequence ID" value="DAF87724.1"/>
    <property type="molecule type" value="Genomic_DNA"/>
</dbReference>
<proteinExistence type="predicted"/>
<keyword evidence="1" id="KW-1133">Transmembrane helix</keyword>
<evidence type="ECO:0000256" key="1">
    <source>
        <dbReference type="SAM" id="Phobius"/>
    </source>
</evidence>
<protein>
    <submittedName>
        <fullName evidence="2">Uncharacterized protein</fullName>
    </submittedName>
</protein>
<name>A0A8S5TZU4_9CAUD</name>
<accession>A0A8S5TZU4</accession>
<organism evidence="2">
    <name type="scientific">Myoviridae sp. ctMne5</name>
    <dbReference type="NCBI Taxonomy" id="2825089"/>
    <lineage>
        <taxon>Viruses</taxon>
        <taxon>Duplodnaviria</taxon>
        <taxon>Heunggongvirae</taxon>
        <taxon>Uroviricota</taxon>
        <taxon>Caudoviricetes</taxon>
    </lineage>
</organism>
<reference evidence="2" key="1">
    <citation type="journal article" date="2021" name="Proc. Natl. Acad. Sci. U.S.A.">
        <title>A Catalog of Tens of Thousands of Viruses from Human Metagenomes Reveals Hidden Associations with Chronic Diseases.</title>
        <authorList>
            <person name="Tisza M.J."/>
            <person name="Buck C.B."/>
        </authorList>
    </citation>
    <scope>NUCLEOTIDE SEQUENCE</scope>
    <source>
        <strain evidence="2">CtMne5</strain>
    </source>
</reference>
<keyword evidence="1" id="KW-0472">Membrane</keyword>
<evidence type="ECO:0000313" key="2">
    <source>
        <dbReference type="EMBL" id="DAF87724.1"/>
    </source>
</evidence>